<dbReference type="InterPro" id="IPR036865">
    <property type="entry name" value="CRAL-TRIO_dom_sf"/>
</dbReference>
<comment type="caution">
    <text evidence="2">The sequence shown here is derived from an EMBL/GenBank/DDBJ whole genome shotgun (WGS) entry which is preliminary data.</text>
</comment>
<dbReference type="SUPFAM" id="SSF52087">
    <property type="entry name" value="CRAL/TRIO domain"/>
    <property type="match status" value="1"/>
</dbReference>
<dbReference type="PANTHER" id="PTHR10174">
    <property type="entry name" value="ALPHA-TOCOPHEROL TRANSFER PROTEIN-RELATED"/>
    <property type="match status" value="1"/>
</dbReference>
<dbReference type="InterPro" id="IPR011074">
    <property type="entry name" value="CRAL/TRIO_N_dom"/>
</dbReference>
<keyword evidence="3" id="KW-1185">Reference proteome</keyword>
<dbReference type="GO" id="GO:0016020">
    <property type="term" value="C:membrane"/>
    <property type="evidence" value="ECO:0007669"/>
    <property type="project" value="TreeGrafter"/>
</dbReference>
<accession>A0AAW0WGH1</accession>
<organism evidence="2 3">
    <name type="scientific">Cherax quadricarinatus</name>
    <name type="common">Australian red claw crayfish</name>
    <dbReference type="NCBI Taxonomy" id="27406"/>
    <lineage>
        <taxon>Eukaryota</taxon>
        <taxon>Metazoa</taxon>
        <taxon>Ecdysozoa</taxon>
        <taxon>Arthropoda</taxon>
        <taxon>Crustacea</taxon>
        <taxon>Multicrustacea</taxon>
        <taxon>Malacostraca</taxon>
        <taxon>Eumalacostraca</taxon>
        <taxon>Eucarida</taxon>
        <taxon>Decapoda</taxon>
        <taxon>Pleocyemata</taxon>
        <taxon>Astacidea</taxon>
        <taxon>Parastacoidea</taxon>
        <taxon>Parastacidae</taxon>
        <taxon>Cherax</taxon>
    </lineage>
</organism>
<gene>
    <name evidence="2" type="ORF">OTU49_010060</name>
</gene>
<dbReference type="Pfam" id="PF00650">
    <property type="entry name" value="CRAL_TRIO"/>
    <property type="match status" value="1"/>
</dbReference>
<dbReference type="AlphaFoldDB" id="A0AAW0WGH1"/>
<evidence type="ECO:0000313" key="2">
    <source>
        <dbReference type="EMBL" id="KAK8726798.1"/>
    </source>
</evidence>
<proteinExistence type="predicted"/>
<evidence type="ECO:0000259" key="1">
    <source>
        <dbReference type="PROSITE" id="PS50191"/>
    </source>
</evidence>
<dbReference type="InterPro" id="IPR001251">
    <property type="entry name" value="CRAL-TRIO_dom"/>
</dbReference>
<dbReference type="SMART" id="SM01100">
    <property type="entry name" value="CRAL_TRIO_N"/>
    <property type="match status" value="1"/>
</dbReference>
<dbReference type="Gene3D" id="1.20.5.1200">
    <property type="entry name" value="Alpha-tocopherol transfer"/>
    <property type="match status" value="1"/>
</dbReference>
<evidence type="ECO:0000313" key="3">
    <source>
        <dbReference type="Proteomes" id="UP001445076"/>
    </source>
</evidence>
<dbReference type="PROSITE" id="PS50191">
    <property type="entry name" value="CRAL_TRIO"/>
    <property type="match status" value="1"/>
</dbReference>
<protein>
    <recommendedName>
        <fullName evidence="1">CRAL-TRIO domain-containing protein</fullName>
    </recommendedName>
</protein>
<feature type="domain" description="CRAL-TRIO" evidence="1">
    <location>
        <begin position="95"/>
        <end position="261"/>
    </location>
</feature>
<dbReference type="Gene3D" id="1.10.8.20">
    <property type="entry name" value="N-terminal domain of phosphatidylinositol transfer protein sec14p"/>
    <property type="match status" value="1"/>
</dbReference>
<name>A0AAW0WGH1_CHEQU</name>
<dbReference type="SUPFAM" id="SSF46938">
    <property type="entry name" value="CRAL/TRIO N-terminal domain"/>
    <property type="match status" value="1"/>
</dbReference>
<dbReference type="PANTHER" id="PTHR10174:SF224">
    <property type="entry name" value="RETINOL-BINDING PROTEIN PINTA"/>
    <property type="match status" value="1"/>
</dbReference>
<dbReference type="GO" id="GO:1902936">
    <property type="term" value="F:phosphatidylinositol bisphosphate binding"/>
    <property type="evidence" value="ECO:0007669"/>
    <property type="project" value="TreeGrafter"/>
</dbReference>
<sequence>MMPGAEEYVCTLSEEVQRLAQEELGEDPKRREEDIEAVRTWLKRQPHLNARTDRTTILRYLRGCKFSLEETKAKMEMYYMCKGAMPDMFQGRDPQDPALRTILKMGLMFPLPGRDPQGRTVIFGRLGAWDPSKVKPEDLFRAAGMLFDVLFLEDEQTTVTGIVQANDMTGLTFKHVAALPFPLVRKVLLTWQEGYPLRPKSVHYINTPQAFDTLFNLFKPLMKEKMKNRVHVHGNKLSGMHKFVPKSMLPNEYGGTGGTIQEISEYWLQKMDHHRAWFLEDEKHRADETRRPRKPKTDAILFGSVEGSFKKLSID</sequence>
<dbReference type="InterPro" id="IPR036273">
    <property type="entry name" value="CRAL/TRIO_N_dom_sf"/>
</dbReference>
<dbReference type="EMBL" id="JARKIK010000078">
    <property type="protein sequence ID" value="KAK8726798.1"/>
    <property type="molecule type" value="Genomic_DNA"/>
</dbReference>
<dbReference type="Proteomes" id="UP001445076">
    <property type="component" value="Unassembled WGS sequence"/>
</dbReference>
<dbReference type="SMART" id="SM00516">
    <property type="entry name" value="SEC14"/>
    <property type="match status" value="1"/>
</dbReference>
<dbReference type="PRINTS" id="PR00180">
    <property type="entry name" value="CRETINALDHBP"/>
</dbReference>
<dbReference type="CDD" id="cd00170">
    <property type="entry name" value="SEC14"/>
    <property type="match status" value="1"/>
</dbReference>
<reference evidence="2 3" key="1">
    <citation type="journal article" date="2024" name="BMC Genomics">
        <title>Genome assembly of redclaw crayfish (Cherax quadricarinatus) provides insights into its immune adaptation and hypoxia tolerance.</title>
        <authorList>
            <person name="Liu Z."/>
            <person name="Zheng J."/>
            <person name="Li H."/>
            <person name="Fang K."/>
            <person name="Wang S."/>
            <person name="He J."/>
            <person name="Zhou D."/>
            <person name="Weng S."/>
            <person name="Chi M."/>
            <person name="Gu Z."/>
            <person name="He J."/>
            <person name="Li F."/>
            <person name="Wang M."/>
        </authorList>
    </citation>
    <scope>NUCLEOTIDE SEQUENCE [LARGE SCALE GENOMIC DNA]</scope>
    <source>
        <strain evidence="2">ZL_2023a</strain>
    </source>
</reference>
<dbReference type="Gene3D" id="3.40.525.10">
    <property type="entry name" value="CRAL-TRIO lipid binding domain"/>
    <property type="match status" value="1"/>
</dbReference>